<comment type="pathway">
    <text evidence="1">Protein modification; peptidyl-diphthamide biosynthesis.</text>
</comment>
<evidence type="ECO:0000256" key="5">
    <source>
        <dbReference type="ARBA" id="ARBA00022741"/>
    </source>
</evidence>
<evidence type="ECO:0000256" key="6">
    <source>
        <dbReference type="ARBA" id="ARBA00022840"/>
    </source>
</evidence>
<dbReference type="InterPro" id="IPR002654">
    <property type="entry name" value="Glyco_trans_25"/>
</dbReference>
<evidence type="ECO:0000313" key="12">
    <source>
        <dbReference type="EMBL" id="KAJ2751278.1"/>
    </source>
</evidence>
<dbReference type="OrthoDB" id="686384at2759"/>
<evidence type="ECO:0000256" key="7">
    <source>
        <dbReference type="ARBA" id="ARBA00029814"/>
    </source>
</evidence>
<feature type="domain" description="Glycosyl transferase family 25" evidence="10">
    <location>
        <begin position="353"/>
        <end position="450"/>
    </location>
</feature>
<evidence type="ECO:0000313" key="13">
    <source>
        <dbReference type="Proteomes" id="UP001140011"/>
    </source>
</evidence>
<dbReference type="InterPro" id="IPR030662">
    <property type="entry name" value="DPH6/MJ0570"/>
</dbReference>
<evidence type="ECO:0000256" key="2">
    <source>
        <dbReference type="ARBA" id="ARBA00012089"/>
    </source>
</evidence>
<dbReference type="GO" id="GO:0005524">
    <property type="term" value="F:ATP binding"/>
    <property type="evidence" value="ECO:0007669"/>
    <property type="project" value="UniProtKB-KW"/>
</dbReference>
<dbReference type="Gene3D" id="3.90.1490.10">
    <property type="entry name" value="putative n-type atp pyrophosphatase, domain 2"/>
    <property type="match status" value="1"/>
</dbReference>
<keyword evidence="13" id="KW-1185">Reference proteome</keyword>
<dbReference type="InterPro" id="IPR002761">
    <property type="entry name" value="Diphthami_syn_dom"/>
</dbReference>
<dbReference type="Gene3D" id="3.40.50.620">
    <property type="entry name" value="HUPs"/>
    <property type="match status" value="1"/>
</dbReference>
<comment type="catalytic activity">
    <reaction evidence="9">
        <text>diphthine-[translation elongation factor 2] + NH4(+) + ATP = diphthamide-[translation elongation factor 2] + AMP + diphosphate + H(+)</text>
        <dbReference type="Rhea" id="RHEA:19753"/>
        <dbReference type="Rhea" id="RHEA-COMP:10172"/>
        <dbReference type="Rhea" id="RHEA-COMP:10174"/>
        <dbReference type="ChEBI" id="CHEBI:15378"/>
        <dbReference type="ChEBI" id="CHEBI:16692"/>
        <dbReference type="ChEBI" id="CHEBI:28938"/>
        <dbReference type="ChEBI" id="CHEBI:30616"/>
        <dbReference type="ChEBI" id="CHEBI:33019"/>
        <dbReference type="ChEBI" id="CHEBI:82696"/>
        <dbReference type="ChEBI" id="CHEBI:456215"/>
        <dbReference type="EC" id="6.3.1.14"/>
    </reaction>
</comment>
<dbReference type="EMBL" id="JANBUH010000424">
    <property type="protein sequence ID" value="KAJ2751278.1"/>
    <property type="molecule type" value="Genomic_DNA"/>
</dbReference>
<feature type="domain" description="Diphthamide synthase" evidence="11">
    <location>
        <begin position="1"/>
        <end position="223"/>
    </location>
</feature>
<keyword evidence="4 12" id="KW-0436">Ligase</keyword>
<keyword evidence="5" id="KW-0547">Nucleotide-binding</keyword>
<dbReference type="EC" id="6.3.1.14" evidence="2"/>
<dbReference type="AlphaFoldDB" id="A0A9W8LAF2"/>
<dbReference type="GO" id="GO:0017183">
    <property type="term" value="P:protein histidyl modification to diphthamide"/>
    <property type="evidence" value="ECO:0007669"/>
    <property type="project" value="TreeGrafter"/>
</dbReference>
<dbReference type="Pfam" id="PF01755">
    <property type="entry name" value="Glyco_transf_25"/>
    <property type="match status" value="1"/>
</dbReference>
<evidence type="ECO:0000256" key="9">
    <source>
        <dbReference type="ARBA" id="ARBA00048108"/>
    </source>
</evidence>
<dbReference type="PANTHER" id="PTHR12196">
    <property type="entry name" value="DOMAIN OF UNKNOWN FUNCTION 71 DUF71 -CONTAINING PROTEIN"/>
    <property type="match status" value="1"/>
</dbReference>
<dbReference type="GO" id="GO:0017178">
    <property type="term" value="F:diphthine-ammonia ligase activity"/>
    <property type="evidence" value="ECO:0007669"/>
    <property type="project" value="UniProtKB-EC"/>
</dbReference>
<organism evidence="12 13">
    <name type="scientific">Coemansia pectinata</name>
    <dbReference type="NCBI Taxonomy" id="1052879"/>
    <lineage>
        <taxon>Eukaryota</taxon>
        <taxon>Fungi</taxon>
        <taxon>Fungi incertae sedis</taxon>
        <taxon>Zoopagomycota</taxon>
        <taxon>Kickxellomycotina</taxon>
        <taxon>Kickxellomycetes</taxon>
        <taxon>Kickxellales</taxon>
        <taxon>Kickxellaceae</taxon>
        <taxon>Coemansia</taxon>
    </lineage>
</organism>
<dbReference type="PANTHER" id="PTHR12196:SF2">
    <property type="entry name" value="DIPHTHINE--AMMONIA LIGASE"/>
    <property type="match status" value="1"/>
</dbReference>
<evidence type="ECO:0000256" key="4">
    <source>
        <dbReference type="ARBA" id="ARBA00022598"/>
    </source>
</evidence>
<proteinExistence type="predicted"/>
<evidence type="ECO:0000259" key="10">
    <source>
        <dbReference type="Pfam" id="PF01755"/>
    </source>
</evidence>
<evidence type="ECO:0000256" key="8">
    <source>
        <dbReference type="ARBA" id="ARBA00031552"/>
    </source>
</evidence>
<dbReference type="InterPro" id="IPR014729">
    <property type="entry name" value="Rossmann-like_a/b/a_fold"/>
</dbReference>
<dbReference type="Proteomes" id="UP001140011">
    <property type="component" value="Unassembled WGS sequence"/>
</dbReference>
<dbReference type="SUPFAM" id="SSF52402">
    <property type="entry name" value="Adenine nucleotide alpha hydrolases-like"/>
    <property type="match status" value="1"/>
</dbReference>
<comment type="caution">
    <text evidence="12">The sequence shown here is derived from an EMBL/GenBank/DDBJ whole genome shotgun (WGS) entry which is preliminary data.</text>
</comment>
<name>A0A9W8LAF2_9FUNG</name>
<dbReference type="Pfam" id="PF01902">
    <property type="entry name" value="Diphthami_syn_2"/>
    <property type="match status" value="1"/>
</dbReference>
<dbReference type="CDD" id="cd01994">
    <property type="entry name" value="AANH_PF0828-like"/>
    <property type="match status" value="1"/>
</dbReference>
<reference evidence="12" key="1">
    <citation type="submission" date="2022-07" db="EMBL/GenBank/DDBJ databases">
        <title>Phylogenomic reconstructions and comparative analyses of Kickxellomycotina fungi.</title>
        <authorList>
            <person name="Reynolds N.K."/>
            <person name="Stajich J.E."/>
            <person name="Barry K."/>
            <person name="Grigoriev I.V."/>
            <person name="Crous P."/>
            <person name="Smith M.E."/>
        </authorList>
    </citation>
    <scope>NUCLEOTIDE SEQUENCE</scope>
    <source>
        <strain evidence="12">BCRC 34297</strain>
    </source>
</reference>
<dbReference type="FunFam" id="3.40.50.620:FF:000145">
    <property type="entry name" value="ATP-binding domain containing protein"/>
    <property type="match status" value="1"/>
</dbReference>
<dbReference type="FunFam" id="3.90.1490.10:FF:000001">
    <property type="entry name" value="Diphthine--ammonia ligase"/>
    <property type="match status" value="1"/>
</dbReference>
<protein>
    <recommendedName>
        <fullName evidence="3">Diphthine--ammonia ligase</fullName>
        <ecNumber evidence="2">6.3.1.14</ecNumber>
    </recommendedName>
    <alternativeName>
        <fullName evidence="7">Diphthamide synthase</fullName>
    </alternativeName>
    <alternativeName>
        <fullName evidence="8">Diphthamide synthetase</fullName>
    </alternativeName>
</protein>
<evidence type="ECO:0000259" key="11">
    <source>
        <dbReference type="Pfam" id="PF01902"/>
    </source>
</evidence>
<accession>A0A9W8LAF2</accession>
<evidence type="ECO:0000256" key="1">
    <source>
        <dbReference type="ARBA" id="ARBA00005156"/>
    </source>
</evidence>
<dbReference type="NCBIfam" id="TIGR00290">
    <property type="entry name" value="MJ0570_dom"/>
    <property type="match status" value="1"/>
</dbReference>
<sequence length="548" mass="61358">MCSGGKDSTYNMMKCIEDGHEIIALAHAHPPEDAAQEELDSYLFQTVGSSAVATIAECMDLPFYLQVIAGSAITQTLDYKLTEDDETEDLFALLSNVKHHHPDVAGVSVGAIFSSYQANRVQHVCDRLGLTMLAYLWHREQVGLLREMVHNGVEAILIKVAAMGLGKDDLGNTLKQAMPKLISLSEKHGVHACGEGGEFESFTLDCPLFKRRIVIDEVETIIHSPDIYSPVLYLKLKTLHTEPNLVISLVWIAKICFIDSSNLTNSHSIVSNAADSAPRVSIDHSPAVGHTNADVNDLSLQLSGPAPEYALAFTDHIYCINEMSKLGRKGRMAELFNYMHLHVEMFSRKHSTHIDIWRDMINSGYDRALIVEDDVDFELDSVAVISRALGALNSTSADWDILYVGHCSMEENQRKAHSAYSRLYKSTHPFCTSGYLLSRNGAKKLFAYFIEHYQQARALDIQLVALIKRKLLKSYSIYPPVVYQRRDLYPSDDGLELKIAKKFKNSAWNEALAFVPRLANWVDPLDSVYLHPAFKHIPSWMEDGNTVN</sequence>
<gene>
    <name evidence="12" type="primary">DPH6</name>
    <name evidence="12" type="ORF">GGI19_004583</name>
</gene>
<keyword evidence="6" id="KW-0067">ATP-binding</keyword>
<evidence type="ECO:0000256" key="3">
    <source>
        <dbReference type="ARBA" id="ARBA00018426"/>
    </source>
</evidence>